<name>A0A1G8AMJ6_9MICO</name>
<feature type="region of interest" description="Disordered" evidence="1">
    <location>
        <begin position="29"/>
        <end position="65"/>
    </location>
</feature>
<dbReference type="OrthoDB" id="5116433at2"/>
<feature type="compositionally biased region" description="Low complexity" evidence="1">
    <location>
        <begin position="29"/>
        <end position="40"/>
    </location>
</feature>
<evidence type="ECO:0000256" key="2">
    <source>
        <dbReference type="SAM" id="SignalP"/>
    </source>
</evidence>
<dbReference type="AlphaFoldDB" id="A0A1G8AMJ6"/>
<accession>A0A1G8AMJ6</accession>
<keyword evidence="4" id="KW-1185">Reference proteome</keyword>
<evidence type="ECO:0000313" key="4">
    <source>
        <dbReference type="Proteomes" id="UP000198822"/>
    </source>
</evidence>
<evidence type="ECO:0000313" key="3">
    <source>
        <dbReference type="EMBL" id="SDH22191.1"/>
    </source>
</evidence>
<sequence>MKTSRLLALPAIAAAAVLTMTGCFQLPGAPTSPGTTTPADGGSGDGASTELAGTSWSGGDGGNTMSFTLNADGSIDFSEWNDQGGFDVPEDTWVVSGSDVTLTITTNEGNLVYTGPAATGSMSLTGSGTAAGQTLSITQG</sequence>
<feature type="signal peptide" evidence="2">
    <location>
        <begin position="1"/>
        <end position="25"/>
    </location>
</feature>
<gene>
    <name evidence="3" type="ORF">SAMN04489720_0454</name>
</gene>
<dbReference type="PROSITE" id="PS51257">
    <property type="entry name" value="PROKAR_LIPOPROTEIN"/>
    <property type="match status" value="1"/>
</dbReference>
<evidence type="ECO:0000256" key="1">
    <source>
        <dbReference type="SAM" id="MobiDB-lite"/>
    </source>
</evidence>
<keyword evidence="2" id="KW-0732">Signal</keyword>
<feature type="chain" id="PRO_5038959024" evidence="2">
    <location>
        <begin position="26"/>
        <end position="140"/>
    </location>
</feature>
<dbReference type="STRING" id="399736.SAMN04489720_0454"/>
<organism evidence="3 4">
    <name type="scientific">Agrococcus jejuensis</name>
    <dbReference type="NCBI Taxonomy" id="399736"/>
    <lineage>
        <taxon>Bacteria</taxon>
        <taxon>Bacillati</taxon>
        <taxon>Actinomycetota</taxon>
        <taxon>Actinomycetes</taxon>
        <taxon>Micrococcales</taxon>
        <taxon>Microbacteriaceae</taxon>
        <taxon>Agrococcus</taxon>
    </lineage>
</organism>
<protein>
    <submittedName>
        <fullName evidence="3">Uncharacterized protein</fullName>
    </submittedName>
</protein>
<dbReference type="EMBL" id="LT629695">
    <property type="protein sequence ID" value="SDH22191.1"/>
    <property type="molecule type" value="Genomic_DNA"/>
</dbReference>
<dbReference type="Proteomes" id="UP000198822">
    <property type="component" value="Chromosome I"/>
</dbReference>
<dbReference type="RefSeq" id="WP_092502054.1">
    <property type="nucleotide sequence ID" value="NZ_LT629695.1"/>
</dbReference>
<proteinExistence type="predicted"/>
<reference evidence="4" key="1">
    <citation type="submission" date="2016-10" db="EMBL/GenBank/DDBJ databases">
        <authorList>
            <person name="Varghese N."/>
            <person name="Submissions S."/>
        </authorList>
    </citation>
    <scope>NUCLEOTIDE SEQUENCE [LARGE SCALE GENOMIC DNA]</scope>
    <source>
        <strain evidence="4">DSM 22002</strain>
    </source>
</reference>